<comment type="subcellular location">
    <subcellularLocation>
        <location evidence="1">Cell membrane</location>
        <topology evidence="1">Single-pass type I membrane protein</topology>
    </subcellularLocation>
</comment>
<evidence type="ECO:0000256" key="12">
    <source>
        <dbReference type="ARBA" id="ARBA00023137"/>
    </source>
</evidence>
<proteinExistence type="predicted"/>
<keyword evidence="11" id="KW-0472">Membrane</keyword>
<evidence type="ECO:0000256" key="4">
    <source>
        <dbReference type="ARBA" id="ARBA00022679"/>
    </source>
</evidence>
<dbReference type="AlphaFoldDB" id="A2G354"/>
<dbReference type="VEuPathDB" id="TrichDB:TVAGG3_0632810"/>
<keyword evidence="15" id="KW-0325">Glycoprotein</keyword>
<feature type="domain" description="ALK/LTK-like glycine-rich" evidence="16">
    <location>
        <begin position="40"/>
        <end position="352"/>
    </location>
</feature>
<dbReference type="InParanoid" id="A2G354"/>
<evidence type="ECO:0000256" key="2">
    <source>
        <dbReference type="ARBA" id="ARBA00011902"/>
    </source>
</evidence>
<name>A2G354_TRIV3</name>
<dbReference type="RefSeq" id="XP_001301342.1">
    <property type="nucleotide sequence ID" value="XM_001301341.1"/>
</dbReference>
<reference evidence="17" key="2">
    <citation type="journal article" date="2007" name="Science">
        <title>Draft genome sequence of the sexually transmitted pathogen Trichomonas vaginalis.</title>
        <authorList>
            <person name="Carlton J.M."/>
            <person name="Hirt R.P."/>
            <person name="Silva J.C."/>
            <person name="Delcher A.L."/>
            <person name="Schatz M."/>
            <person name="Zhao Q."/>
            <person name="Wortman J.R."/>
            <person name="Bidwell S.L."/>
            <person name="Alsmark U.C.M."/>
            <person name="Besteiro S."/>
            <person name="Sicheritz-Ponten T."/>
            <person name="Noel C.J."/>
            <person name="Dacks J.B."/>
            <person name="Foster P.G."/>
            <person name="Simillion C."/>
            <person name="Van de Peer Y."/>
            <person name="Miranda-Saavedra D."/>
            <person name="Barton G.J."/>
            <person name="Westrop G.D."/>
            <person name="Mueller S."/>
            <person name="Dessi D."/>
            <person name="Fiori P.L."/>
            <person name="Ren Q."/>
            <person name="Paulsen I."/>
            <person name="Zhang H."/>
            <person name="Bastida-Corcuera F.D."/>
            <person name="Simoes-Barbosa A."/>
            <person name="Brown M.T."/>
            <person name="Hayes R.D."/>
            <person name="Mukherjee M."/>
            <person name="Okumura C.Y."/>
            <person name="Schneider R."/>
            <person name="Smith A.J."/>
            <person name="Vanacova S."/>
            <person name="Villalvazo M."/>
            <person name="Haas B.J."/>
            <person name="Pertea M."/>
            <person name="Feldblyum T.V."/>
            <person name="Utterback T.R."/>
            <person name="Shu C.L."/>
            <person name="Osoegawa K."/>
            <person name="de Jong P.J."/>
            <person name="Hrdy I."/>
            <person name="Horvathova L."/>
            <person name="Zubacova Z."/>
            <person name="Dolezal P."/>
            <person name="Malik S.B."/>
            <person name="Logsdon J.M. Jr."/>
            <person name="Henze K."/>
            <person name="Gupta A."/>
            <person name="Wang C.C."/>
            <person name="Dunne R.L."/>
            <person name="Upcroft J.A."/>
            <person name="Upcroft P."/>
            <person name="White O."/>
            <person name="Salzberg S.L."/>
            <person name="Tang P."/>
            <person name="Chiu C.-H."/>
            <person name="Lee Y.-S."/>
            <person name="Embley T.M."/>
            <person name="Coombs G.H."/>
            <person name="Mottram J.C."/>
            <person name="Tachezy J."/>
            <person name="Fraser-Liggett C.M."/>
            <person name="Johnson P.J."/>
        </authorList>
    </citation>
    <scope>NUCLEOTIDE SEQUENCE [LARGE SCALE GENOMIC DNA]</scope>
    <source>
        <strain evidence="17">G3</strain>
    </source>
</reference>
<keyword evidence="13" id="KW-1015">Disulfide bond</keyword>
<keyword evidence="17" id="KW-0378">Hydrolase</keyword>
<keyword evidence="8" id="KW-0418">Kinase</keyword>
<keyword evidence="18" id="KW-1185">Reference proteome</keyword>
<dbReference type="KEGG" id="tva:4746071"/>
<evidence type="ECO:0000256" key="13">
    <source>
        <dbReference type="ARBA" id="ARBA00023157"/>
    </source>
</evidence>
<evidence type="ECO:0000256" key="15">
    <source>
        <dbReference type="ARBA" id="ARBA00023180"/>
    </source>
</evidence>
<reference evidence="17" key="1">
    <citation type="submission" date="2006-10" db="EMBL/GenBank/DDBJ databases">
        <authorList>
            <person name="Amadeo P."/>
            <person name="Zhao Q."/>
            <person name="Wortman J."/>
            <person name="Fraser-Liggett C."/>
            <person name="Carlton J."/>
        </authorList>
    </citation>
    <scope>NUCLEOTIDE SEQUENCE</scope>
    <source>
        <strain evidence="17">G3</strain>
    </source>
</reference>
<evidence type="ECO:0000256" key="7">
    <source>
        <dbReference type="ARBA" id="ARBA00022741"/>
    </source>
</evidence>
<evidence type="ECO:0000313" key="17">
    <source>
        <dbReference type="EMBL" id="EAX88412.1"/>
    </source>
</evidence>
<evidence type="ECO:0000256" key="1">
    <source>
        <dbReference type="ARBA" id="ARBA00004251"/>
    </source>
</evidence>
<organism evidence="17 18">
    <name type="scientific">Trichomonas vaginalis (strain ATCC PRA-98 / G3)</name>
    <dbReference type="NCBI Taxonomy" id="412133"/>
    <lineage>
        <taxon>Eukaryota</taxon>
        <taxon>Metamonada</taxon>
        <taxon>Parabasalia</taxon>
        <taxon>Trichomonadida</taxon>
        <taxon>Trichomonadidae</taxon>
        <taxon>Trichomonas</taxon>
    </lineage>
</organism>
<evidence type="ECO:0000259" key="16">
    <source>
        <dbReference type="Pfam" id="PF12810"/>
    </source>
</evidence>
<dbReference type="GO" id="GO:0004714">
    <property type="term" value="F:transmembrane receptor protein tyrosine kinase activity"/>
    <property type="evidence" value="ECO:0007669"/>
    <property type="project" value="UniProtKB-EC"/>
</dbReference>
<gene>
    <name evidence="17" type="ORF">TVAG_231580</name>
</gene>
<dbReference type="Proteomes" id="UP000001542">
    <property type="component" value="Unassembled WGS sequence"/>
</dbReference>
<keyword evidence="6" id="KW-0732">Signal</keyword>
<evidence type="ECO:0000256" key="6">
    <source>
        <dbReference type="ARBA" id="ARBA00022729"/>
    </source>
</evidence>
<keyword evidence="9" id="KW-0067">ATP-binding</keyword>
<accession>A2G354</accession>
<keyword evidence="5" id="KW-0812">Transmembrane</keyword>
<keyword evidence="7" id="KW-0547">Nucleotide-binding</keyword>
<evidence type="ECO:0000256" key="9">
    <source>
        <dbReference type="ARBA" id="ARBA00022840"/>
    </source>
</evidence>
<keyword evidence="3" id="KW-1003">Cell membrane</keyword>
<dbReference type="GO" id="GO:0004386">
    <property type="term" value="F:helicase activity"/>
    <property type="evidence" value="ECO:0007669"/>
    <property type="project" value="UniProtKB-KW"/>
</dbReference>
<dbReference type="InterPro" id="IPR055163">
    <property type="entry name" value="ALK/LTK-like_GRD"/>
</dbReference>
<evidence type="ECO:0000256" key="5">
    <source>
        <dbReference type="ARBA" id="ARBA00022692"/>
    </source>
</evidence>
<dbReference type="EC" id="2.7.10.1" evidence="2"/>
<evidence type="ECO:0000256" key="8">
    <source>
        <dbReference type="ARBA" id="ARBA00022777"/>
    </source>
</evidence>
<sequence>MKSCSLYNESVPGAVKKVYISANRYIFEYPCESHYICTDYQITLSRGKYMFELYGASGGSLNNKTSSYRFENNSCIDDSIVRRYNGNTNCERTPNNGGAGGYISGTIILHSDTVTFLTIGGKGIFGYNIKEKSTDRCFKEYRIRGGYGGGGSSANYFDSSNSLYTRSGSGGGQTAVKFLKNDLWHRVLVSGGGGGIDDANGQYGSSDDGSGGAGGNLVAQSWFQDGNLKHEYFANSTNGFTFGTGEACRFGSKKNPNSVPDGHKYDNAGAGSGWFGGFSSQNGRGGAGGGSSWALSRDAIIPEGDIEATDEFYDNAESHPYGFTKTSGYLFTDVEHAAGIWNGHGRIIITYISSLKCPSFIYSLPLNINILIFIILLDQNSS</sequence>
<dbReference type="GO" id="GO:0005886">
    <property type="term" value="C:plasma membrane"/>
    <property type="evidence" value="ECO:0007669"/>
    <property type="project" value="UniProtKB-SubCell"/>
</dbReference>
<evidence type="ECO:0000256" key="11">
    <source>
        <dbReference type="ARBA" id="ARBA00023136"/>
    </source>
</evidence>
<keyword evidence="14" id="KW-0675">Receptor</keyword>
<evidence type="ECO:0000256" key="10">
    <source>
        <dbReference type="ARBA" id="ARBA00022989"/>
    </source>
</evidence>
<dbReference type="Pfam" id="PF12810">
    <property type="entry name" value="ALK_LTK_GRD"/>
    <property type="match status" value="1"/>
</dbReference>
<dbReference type="EMBL" id="DS114312">
    <property type="protein sequence ID" value="EAX88412.1"/>
    <property type="molecule type" value="Genomic_DNA"/>
</dbReference>
<evidence type="ECO:0000256" key="14">
    <source>
        <dbReference type="ARBA" id="ARBA00023170"/>
    </source>
</evidence>
<keyword evidence="10" id="KW-1133">Transmembrane helix</keyword>
<protein>
    <recommendedName>
        <fullName evidence="2">receptor protein-tyrosine kinase</fullName>
        <ecNumber evidence="2">2.7.10.1</ecNumber>
    </recommendedName>
</protein>
<evidence type="ECO:0000313" key="18">
    <source>
        <dbReference type="Proteomes" id="UP000001542"/>
    </source>
</evidence>
<dbReference type="GO" id="GO:0005524">
    <property type="term" value="F:ATP binding"/>
    <property type="evidence" value="ECO:0007669"/>
    <property type="project" value="UniProtKB-KW"/>
</dbReference>
<keyword evidence="12" id="KW-0829">Tyrosine-protein kinase</keyword>
<evidence type="ECO:0000256" key="3">
    <source>
        <dbReference type="ARBA" id="ARBA00022475"/>
    </source>
</evidence>
<dbReference type="VEuPathDB" id="TrichDB:TVAG_231580"/>
<keyword evidence="17" id="KW-0347">Helicase</keyword>
<keyword evidence="4" id="KW-0808">Transferase</keyword>